<sequence>MKIFDVSFTGEFIVKASGDQPEKVNSLTLSNLDLLSGRFPVTYFYFYPKQPNVSFETIFKSLQASLSETLNYFHPFAGQIVTNEASQEEPIIICNNNGALLVEARASVDLKSLDFYNLDALLQSKLVRVNPDFSLQIQATEFECGGLAITFTFDHALGDASSFGKFLTLWSEISRNQPVSCVPDHRRNLLRARSPPCYDPHLDKTFIKCSEEDIKNIAMPKTLIKRLNHIDASSIDKLQVLATVNGESRTKIEAFSAYVWKKMVDSIESGHKTCKMGWLVDGRGRRPALVLSSGRRFPVAELDFGFGAPFLGTVCSTVEKIGVGYLNQRPSACNDGSWSVSAIVWPELAEAFESDSVFQPMSAKHLQLQT</sequence>
<dbReference type="Pfam" id="PF02458">
    <property type="entry name" value="Transferase"/>
    <property type="match status" value="1"/>
</dbReference>
<dbReference type="GeneID" id="104743695"/>
<keyword evidence="2" id="KW-1185">Reference proteome</keyword>
<proteinExistence type="inferred from homology"/>
<comment type="similarity">
    <text evidence="1">Belongs to the plant acyltransferase family.</text>
</comment>
<dbReference type="Proteomes" id="UP000694864">
    <property type="component" value="Chromosome 14"/>
</dbReference>
<gene>
    <name evidence="3" type="primary">LOC104743695</name>
</gene>
<accession>A0ABM1QWD5</accession>
<evidence type="ECO:0000256" key="1">
    <source>
        <dbReference type="ARBA" id="ARBA00009861"/>
    </source>
</evidence>
<dbReference type="RefSeq" id="XP_019091073.1">
    <property type="nucleotide sequence ID" value="XM_019235528.1"/>
</dbReference>
<evidence type="ECO:0000313" key="2">
    <source>
        <dbReference type="Proteomes" id="UP000694864"/>
    </source>
</evidence>
<reference evidence="3" key="2">
    <citation type="submission" date="2025-08" db="UniProtKB">
        <authorList>
            <consortium name="RefSeq"/>
        </authorList>
    </citation>
    <scope>IDENTIFICATION</scope>
    <source>
        <tissue evidence="3">Leaf</tissue>
    </source>
</reference>
<reference evidence="2" key="1">
    <citation type="journal article" date="2014" name="Nat. Commun.">
        <title>The emerging biofuel crop Camelina sativa retains a highly undifferentiated hexaploid genome structure.</title>
        <authorList>
            <person name="Kagale S."/>
            <person name="Koh C."/>
            <person name="Nixon J."/>
            <person name="Bollina V."/>
            <person name="Clarke W.E."/>
            <person name="Tuteja R."/>
            <person name="Spillane C."/>
            <person name="Robinson S.J."/>
            <person name="Links M.G."/>
            <person name="Clarke C."/>
            <person name="Higgins E.E."/>
            <person name="Huebert T."/>
            <person name="Sharpe A.G."/>
            <person name="Parkin I.A."/>
        </authorList>
    </citation>
    <scope>NUCLEOTIDE SEQUENCE [LARGE SCALE GENOMIC DNA]</scope>
    <source>
        <strain evidence="2">cv. DH55</strain>
    </source>
</reference>
<dbReference type="Gene3D" id="3.30.559.10">
    <property type="entry name" value="Chloramphenicol acetyltransferase-like domain"/>
    <property type="match status" value="3"/>
</dbReference>
<protein>
    <submittedName>
        <fullName evidence="3">Vinorine synthase-like</fullName>
    </submittedName>
</protein>
<evidence type="ECO:0000313" key="3">
    <source>
        <dbReference type="RefSeq" id="XP_019091073.1"/>
    </source>
</evidence>
<dbReference type="InterPro" id="IPR050317">
    <property type="entry name" value="Plant_Fungal_Acyltransferase"/>
</dbReference>
<dbReference type="PANTHER" id="PTHR31642">
    <property type="entry name" value="TRICHOTHECENE 3-O-ACETYLTRANSFERASE"/>
    <property type="match status" value="1"/>
</dbReference>
<organism evidence="2 3">
    <name type="scientific">Camelina sativa</name>
    <name type="common">False flax</name>
    <name type="synonym">Myagrum sativum</name>
    <dbReference type="NCBI Taxonomy" id="90675"/>
    <lineage>
        <taxon>Eukaryota</taxon>
        <taxon>Viridiplantae</taxon>
        <taxon>Streptophyta</taxon>
        <taxon>Embryophyta</taxon>
        <taxon>Tracheophyta</taxon>
        <taxon>Spermatophyta</taxon>
        <taxon>Magnoliopsida</taxon>
        <taxon>eudicotyledons</taxon>
        <taxon>Gunneridae</taxon>
        <taxon>Pentapetalae</taxon>
        <taxon>rosids</taxon>
        <taxon>malvids</taxon>
        <taxon>Brassicales</taxon>
        <taxon>Brassicaceae</taxon>
        <taxon>Camelineae</taxon>
        <taxon>Camelina</taxon>
    </lineage>
</organism>
<dbReference type="InterPro" id="IPR023213">
    <property type="entry name" value="CAT-like_dom_sf"/>
</dbReference>
<dbReference type="PANTHER" id="PTHR31642:SF160">
    <property type="entry name" value="HXXXD-TYPE ACYL-TRANSFERASE FAMILY PROTEIN"/>
    <property type="match status" value="1"/>
</dbReference>
<name>A0ABM1QWD5_CAMSA</name>